<accession>A0A9D4PKW0</accession>
<proteinExistence type="predicted"/>
<feature type="compositionally biased region" description="Low complexity" evidence="1">
    <location>
        <begin position="89"/>
        <end position="98"/>
    </location>
</feature>
<dbReference type="Proteomes" id="UP000821837">
    <property type="component" value="Unassembled WGS sequence"/>
</dbReference>
<gene>
    <name evidence="2" type="ORF">HPB52_023120</name>
</gene>
<keyword evidence="3" id="KW-1185">Reference proteome</keyword>
<feature type="compositionally biased region" description="Low complexity" evidence="1">
    <location>
        <begin position="53"/>
        <end position="65"/>
    </location>
</feature>
<evidence type="ECO:0000313" key="2">
    <source>
        <dbReference type="EMBL" id="KAH7944669.1"/>
    </source>
</evidence>
<feature type="compositionally biased region" description="Pro residues" evidence="1">
    <location>
        <begin position="99"/>
        <end position="108"/>
    </location>
</feature>
<evidence type="ECO:0000313" key="3">
    <source>
        <dbReference type="Proteomes" id="UP000821837"/>
    </source>
</evidence>
<organism evidence="2 3">
    <name type="scientific">Rhipicephalus sanguineus</name>
    <name type="common">Brown dog tick</name>
    <name type="synonym">Ixodes sanguineus</name>
    <dbReference type="NCBI Taxonomy" id="34632"/>
    <lineage>
        <taxon>Eukaryota</taxon>
        <taxon>Metazoa</taxon>
        <taxon>Ecdysozoa</taxon>
        <taxon>Arthropoda</taxon>
        <taxon>Chelicerata</taxon>
        <taxon>Arachnida</taxon>
        <taxon>Acari</taxon>
        <taxon>Parasitiformes</taxon>
        <taxon>Ixodida</taxon>
        <taxon>Ixodoidea</taxon>
        <taxon>Ixodidae</taxon>
        <taxon>Rhipicephalinae</taxon>
        <taxon>Rhipicephalus</taxon>
        <taxon>Rhipicephalus</taxon>
    </lineage>
</organism>
<reference evidence="2" key="2">
    <citation type="submission" date="2021-09" db="EMBL/GenBank/DDBJ databases">
        <authorList>
            <person name="Jia N."/>
            <person name="Wang J."/>
            <person name="Shi W."/>
            <person name="Du L."/>
            <person name="Sun Y."/>
            <person name="Zhan W."/>
            <person name="Jiang J."/>
            <person name="Wang Q."/>
            <person name="Zhang B."/>
            <person name="Ji P."/>
            <person name="Sakyi L.B."/>
            <person name="Cui X."/>
            <person name="Yuan T."/>
            <person name="Jiang B."/>
            <person name="Yang W."/>
            <person name="Lam T.T.-Y."/>
            <person name="Chang Q."/>
            <person name="Ding S."/>
            <person name="Wang X."/>
            <person name="Zhu J."/>
            <person name="Ruan X."/>
            <person name="Zhao L."/>
            <person name="Wei J."/>
            <person name="Que T."/>
            <person name="Du C."/>
            <person name="Cheng J."/>
            <person name="Dai P."/>
            <person name="Han X."/>
            <person name="Huang E."/>
            <person name="Gao Y."/>
            <person name="Liu J."/>
            <person name="Shao H."/>
            <person name="Ye R."/>
            <person name="Li L."/>
            <person name="Wei W."/>
            <person name="Wang X."/>
            <person name="Wang C."/>
            <person name="Huo Q."/>
            <person name="Li W."/>
            <person name="Guo W."/>
            <person name="Chen H."/>
            <person name="Chen S."/>
            <person name="Zhou L."/>
            <person name="Zhou L."/>
            <person name="Ni X."/>
            <person name="Tian J."/>
            <person name="Zhou Y."/>
            <person name="Sheng Y."/>
            <person name="Liu T."/>
            <person name="Pan Y."/>
            <person name="Xia L."/>
            <person name="Li J."/>
            <person name="Zhao F."/>
            <person name="Cao W."/>
        </authorList>
    </citation>
    <scope>NUCLEOTIDE SEQUENCE</scope>
    <source>
        <strain evidence="2">Rsan-2018</strain>
        <tissue evidence="2">Larvae</tissue>
    </source>
</reference>
<name>A0A9D4PKW0_RHISA</name>
<dbReference type="EMBL" id="JABSTV010001253">
    <property type="protein sequence ID" value="KAH7944669.1"/>
    <property type="molecule type" value="Genomic_DNA"/>
</dbReference>
<sequence>MGSKPHPRTTSVSPTAPFAADRTPPPTRTASASFKFRTSCDNDGADVVNVAVAAPGDRAEPALATPTPPRAPPRHQGEAAPSHRQRDVAAPSTAAPTPGDAPPPARPG</sequence>
<reference evidence="2" key="1">
    <citation type="journal article" date="2020" name="Cell">
        <title>Large-Scale Comparative Analyses of Tick Genomes Elucidate Their Genetic Diversity and Vector Capacities.</title>
        <authorList>
            <consortium name="Tick Genome and Microbiome Consortium (TIGMIC)"/>
            <person name="Jia N."/>
            <person name="Wang J."/>
            <person name="Shi W."/>
            <person name="Du L."/>
            <person name="Sun Y."/>
            <person name="Zhan W."/>
            <person name="Jiang J.F."/>
            <person name="Wang Q."/>
            <person name="Zhang B."/>
            <person name="Ji P."/>
            <person name="Bell-Sakyi L."/>
            <person name="Cui X.M."/>
            <person name="Yuan T.T."/>
            <person name="Jiang B.G."/>
            <person name="Yang W.F."/>
            <person name="Lam T.T."/>
            <person name="Chang Q.C."/>
            <person name="Ding S.J."/>
            <person name="Wang X.J."/>
            <person name="Zhu J.G."/>
            <person name="Ruan X.D."/>
            <person name="Zhao L."/>
            <person name="Wei J.T."/>
            <person name="Ye R.Z."/>
            <person name="Que T.C."/>
            <person name="Du C.H."/>
            <person name="Zhou Y.H."/>
            <person name="Cheng J.X."/>
            <person name="Dai P.F."/>
            <person name="Guo W.B."/>
            <person name="Han X.H."/>
            <person name="Huang E.J."/>
            <person name="Li L.F."/>
            <person name="Wei W."/>
            <person name="Gao Y.C."/>
            <person name="Liu J.Z."/>
            <person name="Shao H.Z."/>
            <person name="Wang X."/>
            <person name="Wang C.C."/>
            <person name="Yang T.C."/>
            <person name="Huo Q.B."/>
            <person name="Li W."/>
            <person name="Chen H.Y."/>
            <person name="Chen S.E."/>
            <person name="Zhou L.G."/>
            <person name="Ni X.B."/>
            <person name="Tian J.H."/>
            <person name="Sheng Y."/>
            <person name="Liu T."/>
            <person name="Pan Y.S."/>
            <person name="Xia L.Y."/>
            <person name="Li J."/>
            <person name="Zhao F."/>
            <person name="Cao W.C."/>
        </authorList>
    </citation>
    <scope>NUCLEOTIDE SEQUENCE</scope>
    <source>
        <strain evidence="2">Rsan-2018</strain>
    </source>
</reference>
<feature type="region of interest" description="Disordered" evidence="1">
    <location>
        <begin position="53"/>
        <end position="108"/>
    </location>
</feature>
<feature type="region of interest" description="Disordered" evidence="1">
    <location>
        <begin position="1"/>
        <end position="33"/>
    </location>
</feature>
<protein>
    <submittedName>
        <fullName evidence="2">Uncharacterized protein</fullName>
    </submittedName>
</protein>
<dbReference type="AlphaFoldDB" id="A0A9D4PKW0"/>
<evidence type="ECO:0000256" key="1">
    <source>
        <dbReference type="SAM" id="MobiDB-lite"/>
    </source>
</evidence>
<comment type="caution">
    <text evidence="2">The sequence shown here is derived from an EMBL/GenBank/DDBJ whole genome shotgun (WGS) entry which is preliminary data.</text>
</comment>